<keyword evidence="1" id="KW-1133">Transmembrane helix</keyword>
<gene>
    <name evidence="2" type="ORF">TSYNT_1148</name>
</gene>
<keyword evidence="1" id="KW-0812">Transmembrane</keyword>
<dbReference type="STRING" id="224999.GCA_001485475_00145"/>
<accession>A0A0U9HBL9</accession>
<protein>
    <submittedName>
        <fullName evidence="2">ECF-type riboflavin transporter, S component</fullName>
    </submittedName>
</protein>
<feature type="transmembrane region" description="Helical" evidence="1">
    <location>
        <begin position="74"/>
        <end position="94"/>
    </location>
</feature>
<keyword evidence="1" id="KW-0472">Membrane</keyword>
<feature type="transmembrane region" description="Helical" evidence="1">
    <location>
        <begin position="127"/>
        <end position="151"/>
    </location>
</feature>
<feature type="transmembrane region" description="Helical" evidence="1">
    <location>
        <begin position="39"/>
        <end position="62"/>
    </location>
</feature>
<keyword evidence="3" id="KW-1185">Reference proteome</keyword>
<dbReference type="RefSeq" id="WP_059031271.1">
    <property type="nucleotide sequence ID" value="NZ_BSDN01000006.1"/>
</dbReference>
<evidence type="ECO:0000313" key="2">
    <source>
        <dbReference type="EMBL" id="GAQ24162.1"/>
    </source>
</evidence>
<name>A0A0U9HBL9_9FIRM</name>
<proteinExistence type="predicted"/>
<feature type="transmembrane region" description="Helical" evidence="1">
    <location>
        <begin position="6"/>
        <end position="27"/>
    </location>
</feature>
<dbReference type="Pfam" id="PF12822">
    <property type="entry name" value="ECF_trnsprt"/>
    <property type="match status" value="1"/>
</dbReference>
<reference evidence="2" key="1">
    <citation type="journal article" date="2016" name="Genome Announc.">
        <title>Draft Genome Sequence of the Syntrophic Lactate-Degrading Bacterium Tepidanaerobacter syntrophicus JLT.</title>
        <authorList>
            <person name="Matsuura N."/>
            <person name="Ohashi A."/>
            <person name="Tourlousse D.M."/>
            <person name="Sekiguchi Y."/>
        </authorList>
    </citation>
    <scope>NUCLEOTIDE SEQUENCE [LARGE SCALE GENOMIC DNA]</scope>
    <source>
        <strain evidence="2">JL</strain>
    </source>
</reference>
<sequence length="166" mass="17086">MEQEKTRQLALTGMFIALSAVGALIKVPSPTGTVAFDSAPGFVAALLLGPGLGALAAALGHLFTSLFAGFPMTFPIHIIVALEMAAFAAIYGYLGKKNLPLAVVAVSILNGVVAPATFIVFPQFGMAFFVSMLVPLLVASAANVIVSALIYKAISSTAKARFSNGR</sequence>
<dbReference type="EMBL" id="DF976995">
    <property type="protein sequence ID" value="GAQ24162.1"/>
    <property type="molecule type" value="Genomic_DNA"/>
</dbReference>
<organism evidence="2">
    <name type="scientific">Tepidanaerobacter syntrophicus</name>
    <dbReference type="NCBI Taxonomy" id="224999"/>
    <lineage>
        <taxon>Bacteria</taxon>
        <taxon>Bacillati</taxon>
        <taxon>Bacillota</taxon>
        <taxon>Clostridia</taxon>
        <taxon>Thermosediminibacterales</taxon>
        <taxon>Tepidanaerobacteraceae</taxon>
        <taxon>Tepidanaerobacter</taxon>
    </lineage>
</organism>
<dbReference type="Gene3D" id="1.10.1760.20">
    <property type="match status" value="1"/>
</dbReference>
<dbReference type="AlphaFoldDB" id="A0A0U9HBL9"/>
<evidence type="ECO:0000313" key="3">
    <source>
        <dbReference type="Proteomes" id="UP000062160"/>
    </source>
</evidence>
<evidence type="ECO:0000256" key="1">
    <source>
        <dbReference type="SAM" id="Phobius"/>
    </source>
</evidence>
<dbReference type="OrthoDB" id="5431035at2"/>
<dbReference type="GO" id="GO:0022857">
    <property type="term" value="F:transmembrane transporter activity"/>
    <property type="evidence" value="ECO:0007669"/>
    <property type="project" value="InterPro"/>
</dbReference>
<feature type="transmembrane region" description="Helical" evidence="1">
    <location>
        <begin position="101"/>
        <end position="121"/>
    </location>
</feature>
<dbReference type="Proteomes" id="UP000062160">
    <property type="component" value="Unassembled WGS sequence"/>
</dbReference>
<dbReference type="InterPro" id="IPR024529">
    <property type="entry name" value="ECF_trnsprt_substrate-spec"/>
</dbReference>